<protein>
    <submittedName>
        <fullName evidence="1">Uncharacterized protein</fullName>
    </submittedName>
</protein>
<comment type="caution">
    <text evidence="1">The sequence shown here is derived from an EMBL/GenBank/DDBJ whole genome shotgun (WGS) entry which is preliminary data.</text>
</comment>
<dbReference type="EMBL" id="ATBP01000503">
    <property type="protein sequence ID" value="ETR70031.1"/>
    <property type="molecule type" value="Genomic_DNA"/>
</dbReference>
<name>A0A1V1P5D5_9BACT</name>
<dbReference type="Proteomes" id="UP000189670">
    <property type="component" value="Unassembled WGS sequence"/>
</dbReference>
<proteinExistence type="predicted"/>
<organism evidence="1 2">
    <name type="scientific">Candidatus Magnetoglobus multicellularis str. Araruama</name>
    <dbReference type="NCBI Taxonomy" id="890399"/>
    <lineage>
        <taxon>Bacteria</taxon>
        <taxon>Pseudomonadati</taxon>
        <taxon>Thermodesulfobacteriota</taxon>
        <taxon>Desulfobacteria</taxon>
        <taxon>Desulfobacterales</taxon>
        <taxon>Desulfobacteraceae</taxon>
        <taxon>Candidatus Magnetoglobus</taxon>
    </lineage>
</organism>
<accession>A0A1V1P5D5</accession>
<sequence length="97" mass="10799">MIRGLLQSDDFLVQTWNSTNVTFFYNSEQTVRSQNQAHALLSSMTSDVSGLLLNILTVQKLTGKITDTNNKPIEKIIVTAALTILFIPLCKSAAMFY</sequence>
<evidence type="ECO:0000313" key="1">
    <source>
        <dbReference type="EMBL" id="ETR70031.1"/>
    </source>
</evidence>
<evidence type="ECO:0000313" key="2">
    <source>
        <dbReference type="Proteomes" id="UP000189670"/>
    </source>
</evidence>
<reference evidence="2" key="1">
    <citation type="submission" date="2012-11" db="EMBL/GenBank/DDBJ databases">
        <authorList>
            <person name="Lucero-Rivera Y.E."/>
            <person name="Tovar-Ramirez D."/>
        </authorList>
    </citation>
    <scope>NUCLEOTIDE SEQUENCE [LARGE SCALE GENOMIC DNA]</scope>
    <source>
        <strain evidence="2">Araruama</strain>
    </source>
</reference>
<gene>
    <name evidence="1" type="ORF">OMM_09121</name>
</gene>
<dbReference type="AlphaFoldDB" id="A0A1V1P5D5"/>